<dbReference type="PANTHER" id="PTHR35529">
    <property type="entry name" value="MANGANESE EFFLUX PUMP MNTP-RELATED"/>
    <property type="match status" value="1"/>
</dbReference>
<dbReference type="InterPro" id="IPR014205">
    <property type="entry name" value="Spore_YtaF"/>
</dbReference>
<evidence type="ECO:0000256" key="2">
    <source>
        <dbReference type="ARBA" id="ARBA00022692"/>
    </source>
</evidence>
<feature type="transmembrane region" description="Helical" evidence="5">
    <location>
        <begin position="34"/>
        <end position="54"/>
    </location>
</feature>
<evidence type="ECO:0000313" key="6">
    <source>
        <dbReference type="EMBL" id="MBP1950540.1"/>
    </source>
</evidence>
<comment type="caution">
    <text evidence="6">The sequence shown here is derived from an EMBL/GenBank/DDBJ whole genome shotgun (WGS) entry which is preliminary data.</text>
</comment>
<evidence type="ECO:0000313" key="7">
    <source>
        <dbReference type="Proteomes" id="UP001519328"/>
    </source>
</evidence>
<keyword evidence="3 5" id="KW-1133">Transmembrane helix</keyword>
<feature type="transmembrane region" description="Helical" evidence="5">
    <location>
        <begin position="130"/>
        <end position="153"/>
    </location>
</feature>
<keyword evidence="4 5" id="KW-0472">Membrane</keyword>
<protein>
    <submittedName>
        <fullName evidence="6">Sporulation protein YtaF</fullName>
    </submittedName>
</protein>
<gene>
    <name evidence="6" type="ORF">J2Z82_003499</name>
</gene>
<reference evidence="6 7" key="1">
    <citation type="submission" date="2021-03" db="EMBL/GenBank/DDBJ databases">
        <title>Genomic Encyclopedia of Type Strains, Phase IV (KMG-IV): sequencing the most valuable type-strain genomes for metagenomic binning, comparative biology and taxonomic classification.</title>
        <authorList>
            <person name="Goeker M."/>
        </authorList>
    </citation>
    <scope>NUCLEOTIDE SEQUENCE [LARGE SCALE GENOMIC DNA]</scope>
    <source>
        <strain evidence="6 7">DSM 21085</strain>
    </source>
</reference>
<sequence length="206" mass="21986">MLFNAGLILLIIGVSIDGFGVGITYGMRRIRVPFTALSIIMFCSGLIVFISMTIGNILRSFITPDVAEMIGGIILLLIGLFCLYNVTRSKSEPDPDINSNDEAWGNFKTVMKQPVQADLDQSGTISANEALLLGFALAIDAFGAGLGAAMLGYSPVTTAVSIALMSGGFVLCGVRLGIFLATKKWMQRFALLPPFLLIMLGISNII</sequence>
<feature type="transmembrane region" description="Helical" evidence="5">
    <location>
        <begin position="6"/>
        <end position="27"/>
    </location>
</feature>
<dbReference type="Pfam" id="PF02659">
    <property type="entry name" value="Mntp"/>
    <property type="match status" value="2"/>
</dbReference>
<proteinExistence type="predicted"/>
<evidence type="ECO:0000256" key="3">
    <source>
        <dbReference type="ARBA" id="ARBA00022989"/>
    </source>
</evidence>
<keyword evidence="7" id="KW-1185">Reference proteome</keyword>
<feature type="transmembrane region" description="Helical" evidence="5">
    <location>
        <begin position="66"/>
        <end position="86"/>
    </location>
</feature>
<feature type="transmembrane region" description="Helical" evidence="5">
    <location>
        <begin position="159"/>
        <end position="182"/>
    </location>
</feature>
<evidence type="ECO:0000256" key="1">
    <source>
        <dbReference type="ARBA" id="ARBA00022475"/>
    </source>
</evidence>
<dbReference type="PANTHER" id="PTHR35529:SF2">
    <property type="entry name" value="SPORULATION PROTEIN YTAF-RELATED"/>
    <property type="match status" value="1"/>
</dbReference>
<organism evidence="6 7">
    <name type="scientific">Virgibacillus litoralis</name>
    <dbReference type="NCBI Taxonomy" id="578221"/>
    <lineage>
        <taxon>Bacteria</taxon>
        <taxon>Bacillati</taxon>
        <taxon>Bacillota</taxon>
        <taxon>Bacilli</taxon>
        <taxon>Bacillales</taxon>
        <taxon>Bacillaceae</taxon>
        <taxon>Virgibacillus</taxon>
    </lineage>
</organism>
<dbReference type="InterPro" id="IPR003810">
    <property type="entry name" value="Mntp/YtaF"/>
</dbReference>
<evidence type="ECO:0000256" key="5">
    <source>
        <dbReference type="SAM" id="Phobius"/>
    </source>
</evidence>
<evidence type="ECO:0000256" key="4">
    <source>
        <dbReference type="ARBA" id="ARBA00023136"/>
    </source>
</evidence>
<dbReference type="NCBIfam" id="TIGR02840">
    <property type="entry name" value="spore_YtaF"/>
    <property type="match status" value="1"/>
</dbReference>
<accession>A0ABS4HHY6</accession>
<dbReference type="RefSeq" id="WP_209482013.1">
    <property type="nucleotide sequence ID" value="NZ_JAGGKK010000023.1"/>
</dbReference>
<keyword evidence="1" id="KW-1003">Cell membrane</keyword>
<dbReference type="Proteomes" id="UP001519328">
    <property type="component" value="Unassembled WGS sequence"/>
</dbReference>
<dbReference type="EMBL" id="JAGGKK010000023">
    <property type="protein sequence ID" value="MBP1950540.1"/>
    <property type="molecule type" value="Genomic_DNA"/>
</dbReference>
<keyword evidence="2 5" id="KW-0812">Transmembrane</keyword>
<name>A0ABS4HHY6_9BACI</name>